<sequence length="159" mass="17679">MTTPWPSGQQPEVCIGHQSTLRVALQTLHRRKKGETWGQLISGFFPLTLTSTSAHTLTVALKLMLHTPEFVLLVSSPPSNKVDETPRRHRIQLSLLGIESRPSSRSQSGFAIAWICSIAIFASRFAVFLLFPPGDINCEYSRRPSYSAIRPPFSLCSLT</sequence>
<accession>A0AAV7J0B7</accession>
<protein>
    <submittedName>
        <fullName evidence="2">Uncharacterized protein</fullName>
    </submittedName>
</protein>
<name>A0AAV7J0B7_COTGL</name>
<keyword evidence="1" id="KW-0472">Membrane</keyword>
<dbReference type="EMBL" id="JAHXZJ010000002">
    <property type="protein sequence ID" value="KAH0563969.1"/>
    <property type="molecule type" value="Genomic_DNA"/>
</dbReference>
<reference evidence="2 3" key="1">
    <citation type="journal article" date="2021" name="J. Hered.">
        <title>A chromosome-level genome assembly of the parasitoid wasp, Cotesia glomerata (Hymenoptera: Braconidae).</title>
        <authorList>
            <person name="Pinto B.J."/>
            <person name="Weis J.J."/>
            <person name="Gamble T."/>
            <person name="Ode P.J."/>
            <person name="Paul R."/>
            <person name="Zaspel J.M."/>
        </authorList>
    </citation>
    <scope>NUCLEOTIDE SEQUENCE [LARGE SCALE GENOMIC DNA]</scope>
    <source>
        <strain evidence="2">CgM1</strain>
    </source>
</reference>
<proteinExistence type="predicted"/>
<organism evidence="2 3">
    <name type="scientific">Cotesia glomerata</name>
    <name type="common">Lepidopteran parasitic wasp</name>
    <name type="synonym">Apanteles glomeratus</name>
    <dbReference type="NCBI Taxonomy" id="32391"/>
    <lineage>
        <taxon>Eukaryota</taxon>
        <taxon>Metazoa</taxon>
        <taxon>Ecdysozoa</taxon>
        <taxon>Arthropoda</taxon>
        <taxon>Hexapoda</taxon>
        <taxon>Insecta</taxon>
        <taxon>Pterygota</taxon>
        <taxon>Neoptera</taxon>
        <taxon>Endopterygota</taxon>
        <taxon>Hymenoptera</taxon>
        <taxon>Apocrita</taxon>
        <taxon>Ichneumonoidea</taxon>
        <taxon>Braconidae</taxon>
        <taxon>Microgastrinae</taxon>
        <taxon>Cotesia</taxon>
    </lineage>
</organism>
<dbReference type="Proteomes" id="UP000826195">
    <property type="component" value="Unassembled WGS sequence"/>
</dbReference>
<evidence type="ECO:0000313" key="2">
    <source>
        <dbReference type="EMBL" id="KAH0563969.1"/>
    </source>
</evidence>
<evidence type="ECO:0000256" key="1">
    <source>
        <dbReference type="SAM" id="Phobius"/>
    </source>
</evidence>
<keyword evidence="3" id="KW-1185">Reference proteome</keyword>
<gene>
    <name evidence="2" type="ORF">KQX54_008417</name>
</gene>
<dbReference type="AlphaFoldDB" id="A0AAV7J0B7"/>
<keyword evidence="1" id="KW-0812">Transmembrane</keyword>
<feature type="transmembrane region" description="Helical" evidence="1">
    <location>
        <begin position="110"/>
        <end position="131"/>
    </location>
</feature>
<evidence type="ECO:0000313" key="3">
    <source>
        <dbReference type="Proteomes" id="UP000826195"/>
    </source>
</evidence>
<comment type="caution">
    <text evidence="2">The sequence shown here is derived from an EMBL/GenBank/DDBJ whole genome shotgun (WGS) entry which is preliminary data.</text>
</comment>
<keyword evidence="1" id="KW-1133">Transmembrane helix</keyword>